<protein>
    <submittedName>
        <fullName evidence="1">Uncharacterized protein</fullName>
    </submittedName>
</protein>
<comment type="caution">
    <text evidence="1">The sequence shown here is derived from an EMBL/GenBank/DDBJ whole genome shotgun (WGS) entry which is preliminary data.</text>
</comment>
<evidence type="ECO:0000313" key="1">
    <source>
        <dbReference type="EMBL" id="MBB3048958.1"/>
    </source>
</evidence>
<gene>
    <name evidence="1" type="ORF">FHR99_003232</name>
</gene>
<sequence length="150" mass="17082">MKAFAVKHLAYEHGPLSKILPEVEKQPYSLTSKQHEANEAAQGNFVYVIEVVREDGSTIYRLGYKYRSTDVHKRAGGALWEGVFIYKNTVRYGEASDGMYFDSPVEITDSEFYDWFRGETLGMTHIPDDLVGVLDAIFADPKNHAKPFKR</sequence>
<dbReference type="Proteomes" id="UP000537130">
    <property type="component" value="Unassembled WGS sequence"/>
</dbReference>
<name>A0A7W4W8J1_9GAMM</name>
<dbReference type="AlphaFoldDB" id="A0A7W4W8J1"/>
<organism evidence="1 2">
    <name type="scientific">Litorivivens lipolytica</name>
    <dbReference type="NCBI Taxonomy" id="1524264"/>
    <lineage>
        <taxon>Bacteria</taxon>
        <taxon>Pseudomonadati</taxon>
        <taxon>Pseudomonadota</taxon>
        <taxon>Gammaproteobacteria</taxon>
        <taxon>Litorivivens</taxon>
    </lineage>
</organism>
<dbReference type="EMBL" id="JACHWY010000004">
    <property type="protein sequence ID" value="MBB3048958.1"/>
    <property type="molecule type" value="Genomic_DNA"/>
</dbReference>
<accession>A0A7W4W8J1</accession>
<dbReference type="RefSeq" id="WP_183411748.1">
    <property type="nucleotide sequence ID" value="NZ_JACHWY010000004.1"/>
</dbReference>
<keyword evidence="2" id="KW-1185">Reference proteome</keyword>
<evidence type="ECO:0000313" key="2">
    <source>
        <dbReference type="Proteomes" id="UP000537130"/>
    </source>
</evidence>
<proteinExistence type="predicted"/>
<reference evidence="1 2" key="1">
    <citation type="submission" date="2020-08" db="EMBL/GenBank/DDBJ databases">
        <title>Genomic Encyclopedia of Type Strains, Phase III (KMG-III): the genomes of soil and plant-associated and newly described type strains.</title>
        <authorList>
            <person name="Whitman W."/>
        </authorList>
    </citation>
    <scope>NUCLEOTIDE SEQUENCE [LARGE SCALE GENOMIC DNA]</scope>
    <source>
        <strain evidence="1 2">CECT 8654</strain>
    </source>
</reference>